<dbReference type="AlphaFoldDB" id="A0A9X1QWV7"/>
<dbReference type="RefSeq" id="WP_237602397.1">
    <property type="nucleotide sequence ID" value="NZ_JAIRBA010000008.1"/>
</dbReference>
<accession>A0A9X1QWV7</accession>
<proteinExistence type="predicted"/>
<keyword evidence="3" id="KW-1185">Reference proteome</keyword>
<name>A0A9X1QWV7_9FLAO</name>
<dbReference type="SMART" id="SM00953">
    <property type="entry name" value="RES"/>
    <property type="match status" value="1"/>
</dbReference>
<reference evidence="2" key="1">
    <citation type="submission" date="2021-09" db="EMBL/GenBank/DDBJ databases">
        <title>Genome of Aequorivita sp. strain F47161.</title>
        <authorList>
            <person name="Wang Y."/>
        </authorList>
    </citation>
    <scope>NUCLEOTIDE SEQUENCE</scope>
    <source>
        <strain evidence="2">F47161</strain>
    </source>
</reference>
<sequence>MRVFRLSRKKYAYDLSGKGAAKFGNRWNSKGVKMLYTAESRALAMAEVIVHLSLATLPDDYMMIEIDIPDSLKIEVLNPQVLDEDWNSNPPKLNTQKIGDSFIYSGDFCVLKVPSTVVNGDFNFLLNPNHSSISEIKIIEIVNFPFDERIFK</sequence>
<evidence type="ECO:0000313" key="3">
    <source>
        <dbReference type="Proteomes" id="UP001139461"/>
    </source>
</evidence>
<evidence type="ECO:0000259" key="1">
    <source>
        <dbReference type="SMART" id="SM00953"/>
    </source>
</evidence>
<dbReference type="InterPro" id="IPR014914">
    <property type="entry name" value="RES_dom"/>
</dbReference>
<feature type="domain" description="RES" evidence="1">
    <location>
        <begin position="14"/>
        <end position="140"/>
    </location>
</feature>
<comment type="caution">
    <text evidence="2">The sequence shown here is derived from an EMBL/GenBank/DDBJ whole genome shotgun (WGS) entry which is preliminary data.</text>
</comment>
<dbReference type="EMBL" id="JAIRBA010000008">
    <property type="protein sequence ID" value="MCG2418588.1"/>
    <property type="molecule type" value="Genomic_DNA"/>
</dbReference>
<dbReference type="Pfam" id="PF08808">
    <property type="entry name" value="RES"/>
    <property type="match status" value="1"/>
</dbReference>
<gene>
    <name evidence="2" type="ORF">K8089_06100</name>
</gene>
<organism evidence="2 3">
    <name type="scientific">Aequorivita vitellina</name>
    <dbReference type="NCBI Taxonomy" id="2874475"/>
    <lineage>
        <taxon>Bacteria</taxon>
        <taxon>Pseudomonadati</taxon>
        <taxon>Bacteroidota</taxon>
        <taxon>Flavobacteriia</taxon>
        <taxon>Flavobacteriales</taxon>
        <taxon>Flavobacteriaceae</taxon>
        <taxon>Aequorivita</taxon>
    </lineage>
</organism>
<evidence type="ECO:0000313" key="2">
    <source>
        <dbReference type="EMBL" id="MCG2418588.1"/>
    </source>
</evidence>
<protein>
    <submittedName>
        <fullName evidence="2">RES family NAD+ phosphorylase</fullName>
    </submittedName>
</protein>
<dbReference type="Proteomes" id="UP001139461">
    <property type="component" value="Unassembled WGS sequence"/>
</dbReference>